<dbReference type="AlphaFoldDB" id="A0AAE3UCZ0"/>
<evidence type="ECO:0000313" key="1">
    <source>
        <dbReference type="EMBL" id="MDJ1486003.1"/>
    </source>
</evidence>
<organism evidence="1 2">
    <name type="scientific">Xanthocytophaga flava</name>
    <dbReference type="NCBI Taxonomy" id="3048013"/>
    <lineage>
        <taxon>Bacteria</taxon>
        <taxon>Pseudomonadati</taxon>
        <taxon>Bacteroidota</taxon>
        <taxon>Cytophagia</taxon>
        <taxon>Cytophagales</taxon>
        <taxon>Rhodocytophagaceae</taxon>
        <taxon>Xanthocytophaga</taxon>
    </lineage>
</organism>
<comment type="caution">
    <text evidence="1">The sequence shown here is derived from an EMBL/GenBank/DDBJ whole genome shotgun (WGS) entry which is preliminary data.</text>
</comment>
<dbReference type="Proteomes" id="UP001241110">
    <property type="component" value="Unassembled WGS sequence"/>
</dbReference>
<dbReference type="EMBL" id="JASJOS010000026">
    <property type="protein sequence ID" value="MDJ1486003.1"/>
    <property type="molecule type" value="Genomic_DNA"/>
</dbReference>
<accession>A0AAE3UCZ0</accession>
<reference evidence="1" key="1">
    <citation type="submission" date="2023-05" db="EMBL/GenBank/DDBJ databases">
        <authorList>
            <person name="Zhang X."/>
        </authorList>
    </citation>
    <scope>NUCLEOTIDE SEQUENCE</scope>
    <source>
        <strain evidence="1">YF14B1</strain>
    </source>
</reference>
<gene>
    <name evidence="1" type="ORF">QNI16_36315</name>
</gene>
<dbReference type="RefSeq" id="WP_313989302.1">
    <property type="nucleotide sequence ID" value="NZ_JASJOS010000026.1"/>
</dbReference>
<evidence type="ECO:0000313" key="2">
    <source>
        <dbReference type="Proteomes" id="UP001241110"/>
    </source>
</evidence>
<proteinExistence type="predicted"/>
<protein>
    <submittedName>
        <fullName evidence="1">Uncharacterized protein</fullName>
    </submittedName>
</protein>
<name>A0AAE3UCZ0_9BACT</name>
<sequence>MEKFIFTLCFIFFAISSYSQNEKTVLGEFCYYEQLDGKGNPEKATPYTYHDRIELKFNSGYQITIKTEEKNDLIKILESHKKKGTKTRLGNYKPEVISGILDTKGKYSSIIDNKKYIEFFYDGNNILIEIPELTDMFGSGTVSNHTIFLPKKCVKNLIDCLKK</sequence>